<comment type="caution">
    <text evidence="2">The sequence shown here is derived from an EMBL/GenBank/DDBJ whole genome shotgun (WGS) entry which is preliminary data.</text>
</comment>
<name>W2D1P6_9BACT</name>
<sequence length="81" mass="9570">MLGFSICGLSYPVTAMYPPFHALSYLYPLRHYLLIYIDQALNGRALAYTWGEYVWLAAFFLLPLTIYRNLKRALLYFHYIP</sequence>
<keyword evidence="1" id="KW-0812">Transmembrane</keyword>
<evidence type="ECO:0008006" key="4">
    <source>
        <dbReference type="Google" id="ProtNLM"/>
    </source>
</evidence>
<accession>W2D1P6</accession>
<reference evidence="2 3" key="1">
    <citation type="submission" date="2013-11" db="EMBL/GenBank/DDBJ databases">
        <title>Single cell genomics of uncultured Tannerella BU063 (oral taxon 286).</title>
        <authorList>
            <person name="Beall C.J."/>
            <person name="Campbell A.G."/>
            <person name="Griffen A.L."/>
            <person name="Podar M."/>
            <person name="Leys E.J."/>
        </authorList>
    </citation>
    <scope>NUCLEOTIDE SEQUENCE [LARGE SCALE GENOMIC DNA]</scope>
    <source>
        <strain evidence="2">Cell 8/11</strain>
    </source>
</reference>
<evidence type="ECO:0000313" key="2">
    <source>
        <dbReference type="EMBL" id="ETK12701.1"/>
    </source>
</evidence>
<evidence type="ECO:0000313" key="3">
    <source>
        <dbReference type="Proteomes" id="UP000034980"/>
    </source>
</evidence>
<gene>
    <name evidence="2" type="ORF">T235_07820</name>
</gene>
<feature type="transmembrane region" description="Helical" evidence="1">
    <location>
        <begin position="53"/>
        <end position="70"/>
    </location>
</feature>
<dbReference type="Proteomes" id="UP000034980">
    <property type="component" value="Unassembled WGS sequence"/>
</dbReference>
<protein>
    <recommendedName>
        <fullName evidence="4">ABC-2 type transporter domain-containing protein</fullName>
    </recommendedName>
</protein>
<keyword evidence="1" id="KW-0472">Membrane</keyword>
<organism evidence="2 3">
    <name type="scientific">Tannerella sp. oral taxon BU063 isolate Cell 8/11</name>
    <dbReference type="NCBI Taxonomy" id="1411915"/>
    <lineage>
        <taxon>Bacteria</taxon>
        <taxon>Pseudomonadati</taxon>
        <taxon>Bacteroidota</taxon>
        <taxon>Bacteroidia</taxon>
        <taxon>Bacteroidales</taxon>
        <taxon>Tannerellaceae</taxon>
        <taxon>Tannerella</taxon>
    </lineage>
</organism>
<dbReference type="PATRIC" id="fig|1411915.3.peg.689"/>
<keyword evidence="1" id="KW-1133">Transmembrane helix</keyword>
<proteinExistence type="predicted"/>
<evidence type="ECO:0000256" key="1">
    <source>
        <dbReference type="SAM" id="Phobius"/>
    </source>
</evidence>
<dbReference type="EMBL" id="AYYF01001077">
    <property type="protein sequence ID" value="ETK12701.1"/>
    <property type="molecule type" value="Genomic_DNA"/>
</dbReference>
<dbReference type="AlphaFoldDB" id="W2D1P6"/>